<accession>A0ACA9ST18</accession>
<evidence type="ECO:0000313" key="1">
    <source>
        <dbReference type="EMBL" id="CAG8847133.1"/>
    </source>
</evidence>
<sequence>MSSLSFLLTPRSRKVEFDVEIIIHELTNIPSVSGLYYVKWRLKNGNKRHDVTQ</sequence>
<keyword evidence="2" id="KW-1185">Reference proteome</keyword>
<feature type="non-terminal residue" evidence="1">
    <location>
        <position position="53"/>
    </location>
</feature>
<name>A0ACA9ST18_9GLOM</name>
<comment type="caution">
    <text evidence="1">The sequence shown here is derived from an EMBL/GenBank/DDBJ whole genome shotgun (WGS) entry which is preliminary data.</text>
</comment>
<gene>
    <name evidence="1" type="ORF">RPERSI_LOCUS34489</name>
</gene>
<protein>
    <submittedName>
        <fullName evidence="1">31121_t:CDS:1</fullName>
    </submittedName>
</protein>
<proteinExistence type="predicted"/>
<dbReference type="Proteomes" id="UP000789920">
    <property type="component" value="Unassembled WGS sequence"/>
</dbReference>
<dbReference type="EMBL" id="CAJVQC010154456">
    <property type="protein sequence ID" value="CAG8847133.1"/>
    <property type="molecule type" value="Genomic_DNA"/>
</dbReference>
<reference evidence="1" key="1">
    <citation type="submission" date="2021-06" db="EMBL/GenBank/DDBJ databases">
        <authorList>
            <person name="Kallberg Y."/>
            <person name="Tangrot J."/>
            <person name="Rosling A."/>
        </authorList>
    </citation>
    <scope>NUCLEOTIDE SEQUENCE</scope>
    <source>
        <strain evidence="1">MA461A</strain>
    </source>
</reference>
<evidence type="ECO:0000313" key="2">
    <source>
        <dbReference type="Proteomes" id="UP000789920"/>
    </source>
</evidence>
<organism evidence="1 2">
    <name type="scientific">Racocetra persica</name>
    <dbReference type="NCBI Taxonomy" id="160502"/>
    <lineage>
        <taxon>Eukaryota</taxon>
        <taxon>Fungi</taxon>
        <taxon>Fungi incertae sedis</taxon>
        <taxon>Mucoromycota</taxon>
        <taxon>Glomeromycotina</taxon>
        <taxon>Glomeromycetes</taxon>
        <taxon>Diversisporales</taxon>
        <taxon>Gigasporaceae</taxon>
        <taxon>Racocetra</taxon>
    </lineage>
</organism>